<name>A0A160T3Q8_9CHLR</name>
<dbReference type="AlphaFoldDB" id="A0A160T3Q8"/>
<accession>A0A160T3Q8</accession>
<gene>
    <name evidence="2" type="ORF">CFX0092_A1780</name>
</gene>
<proteinExistence type="predicted"/>
<protein>
    <recommendedName>
        <fullName evidence="1">DUF6922 domain-containing protein</fullName>
    </recommendedName>
</protein>
<dbReference type="KEGG" id="pbf:CFX0092_A1780"/>
<keyword evidence="3" id="KW-1185">Reference proteome</keyword>
<organism evidence="2 3">
    <name type="scientific">Candidatus Promineifilum breve</name>
    <dbReference type="NCBI Taxonomy" id="1806508"/>
    <lineage>
        <taxon>Bacteria</taxon>
        <taxon>Bacillati</taxon>
        <taxon>Chloroflexota</taxon>
        <taxon>Ardenticatenia</taxon>
        <taxon>Candidatus Promineifilales</taxon>
        <taxon>Candidatus Promineifilaceae</taxon>
        <taxon>Candidatus Promineifilum</taxon>
    </lineage>
</organism>
<sequence>MAWLFPEYAFLTIGVQSHQGVIIERVLERGSWEQVRWLFTTYGETAVAQWVGKHGFRLLSKRSFALWRLVLDIETFEAPDWAVAAKKLPESW</sequence>
<dbReference type="InterPro" id="IPR053830">
    <property type="entry name" value="DUF6922"/>
</dbReference>
<evidence type="ECO:0000313" key="2">
    <source>
        <dbReference type="EMBL" id="CUS03658.2"/>
    </source>
</evidence>
<evidence type="ECO:0000313" key="3">
    <source>
        <dbReference type="Proteomes" id="UP000215027"/>
    </source>
</evidence>
<evidence type="ECO:0000259" key="1">
    <source>
        <dbReference type="Pfam" id="PF21956"/>
    </source>
</evidence>
<reference evidence="2" key="1">
    <citation type="submission" date="2016-01" db="EMBL/GenBank/DDBJ databases">
        <authorList>
            <person name="Mcilroy J.S."/>
            <person name="Karst M S."/>
            <person name="Albertsen M."/>
        </authorList>
    </citation>
    <scope>NUCLEOTIDE SEQUENCE</scope>
    <source>
        <strain evidence="2">Cfx-K</strain>
    </source>
</reference>
<dbReference type="Proteomes" id="UP000215027">
    <property type="component" value="Chromosome I"/>
</dbReference>
<dbReference type="EMBL" id="LN890655">
    <property type="protein sequence ID" value="CUS03658.2"/>
    <property type="molecule type" value="Genomic_DNA"/>
</dbReference>
<feature type="domain" description="DUF6922" evidence="1">
    <location>
        <begin position="4"/>
        <end position="49"/>
    </location>
</feature>
<dbReference type="Pfam" id="PF21956">
    <property type="entry name" value="DUF6922"/>
    <property type="match status" value="1"/>
</dbReference>